<sequence>MNIAKPLLAITIGLSFLIPNSSVFANNSKNITEDQRKVFKETFQFSDKHINDLSDEAIKKYLSYEDPIVSKKEEYFEITYNKHSNPKVEELSQTEAEEKANLLTRKEEKNAPNKVDALGSDVEKNDILKLETWLIKNKGDKEAQASARFEFLSTPDYSDFHQDILAIGTSQNLAIVKGSEDFVFKYDEFKFTREYDRYGHPIYDWVPEKEKSKRADQRDSGGYAFKFDLPDTGNRIRDMRGYMKVDVTPRSKKWRGEVYDIYSHYLHSTSSVKIGFSIPLGGSFEIDKGDAIKLTGHVQEEYDK</sequence>
<accession>A0A075QWY0</accession>
<gene>
    <name evidence="2" type="ORF">BRLA_c005540</name>
</gene>
<evidence type="ECO:0000313" key="3">
    <source>
        <dbReference type="Proteomes" id="UP000005850"/>
    </source>
</evidence>
<name>A0A075QWY0_BRELA</name>
<dbReference type="AlphaFoldDB" id="A0A075QWY0"/>
<evidence type="ECO:0000256" key="1">
    <source>
        <dbReference type="SAM" id="SignalP"/>
    </source>
</evidence>
<feature type="chain" id="PRO_5001709334" evidence="1">
    <location>
        <begin position="26"/>
        <end position="304"/>
    </location>
</feature>
<organism evidence="2 3">
    <name type="scientific">Brevibacillus laterosporus LMG 15441</name>
    <dbReference type="NCBI Taxonomy" id="1042163"/>
    <lineage>
        <taxon>Bacteria</taxon>
        <taxon>Bacillati</taxon>
        <taxon>Bacillota</taxon>
        <taxon>Bacilli</taxon>
        <taxon>Bacillales</taxon>
        <taxon>Paenibacillaceae</taxon>
        <taxon>Brevibacillus</taxon>
    </lineage>
</organism>
<dbReference type="eggNOG" id="ENOG5033I0W">
    <property type="taxonomic scope" value="Bacteria"/>
</dbReference>
<evidence type="ECO:0000313" key="2">
    <source>
        <dbReference type="EMBL" id="AIG24912.1"/>
    </source>
</evidence>
<keyword evidence="1" id="KW-0732">Signal</keyword>
<dbReference type="EMBL" id="CP007806">
    <property type="protein sequence ID" value="AIG24912.1"/>
    <property type="molecule type" value="Genomic_DNA"/>
</dbReference>
<reference evidence="2 3" key="1">
    <citation type="journal article" date="2011" name="J. Bacteriol.">
        <title>Genome sequence of Brevibacillus laterosporus LMG 15441, a pathogen of invertebrates.</title>
        <authorList>
            <person name="Djukic M."/>
            <person name="Poehlein A."/>
            <person name="Thurmer A."/>
            <person name="Daniel R."/>
        </authorList>
    </citation>
    <scope>NUCLEOTIDE SEQUENCE [LARGE SCALE GENOMIC DNA]</scope>
    <source>
        <strain evidence="2 3">LMG 15441</strain>
    </source>
</reference>
<protein>
    <submittedName>
        <fullName evidence="2">Uncharacterized protein</fullName>
    </submittedName>
</protein>
<dbReference type="HOGENOM" id="CLU_865153_0_0_9"/>
<proteinExistence type="predicted"/>
<dbReference type="Proteomes" id="UP000005850">
    <property type="component" value="Chromosome"/>
</dbReference>
<feature type="signal peptide" evidence="1">
    <location>
        <begin position="1"/>
        <end position="25"/>
    </location>
</feature>
<keyword evidence="3" id="KW-1185">Reference proteome</keyword>
<dbReference type="KEGG" id="blr:BRLA_c005540"/>